<proteinExistence type="predicted"/>
<sequence length="159" mass="18272">MKLATDAPDRSQNILQPGDCFKSRIRLSVHQHPFRKGPQKNFSKSNLKFKKYYKNYLDNTSLSSLPATISKEWRSYDLALPKDTFQRQYGLHQQEKTSTNCKQAPKDLWQKEDYIYSEKLSSTMQNNLHLRGQEGTNSIVPVIAGISGDSGRSKNMNKN</sequence>
<organism evidence="1 2">
    <name type="scientific">Protopolystoma xenopodis</name>
    <dbReference type="NCBI Taxonomy" id="117903"/>
    <lineage>
        <taxon>Eukaryota</taxon>
        <taxon>Metazoa</taxon>
        <taxon>Spiralia</taxon>
        <taxon>Lophotrochozoa</taxon>
        <taxon>Platyhelminthes</taxon>
        <taxon>Monogenea</taxon>
        <taxon>Polyopisthocotylea</taxon>
        <taxon>Polystomatidea</taxon>
        <taxon>Polystomatidae</taxon>
        <taxon>Protopolystoma</taxon>
    </lineage>
</organism>
<protein>
    <submittedName>
        <fullName evidence="1">Uncharacterized protein</fullName>
    </submittedName>
</protein>
<gene>
    <name evidence="1" type="ORF">PXEA_LOCUS24107</name>
</gene>
<accession>A0A3S5CRL2</accession>
<reference evidence="1" key="1">
    <citation type="submission" date="2018-11" db="EMBL/GenBank/DDBJ databases">
        <authorList>
            <consortium name="Pathogen Informatics"/>
        </authorList>
    </citation>
    <scope>NUCLEOTIDE SEQUENCE</scope>
</reference>
<name>A0A3S5CRL2_9PLAT</name>
<dbReference type="AlphaFoldDB" id="A0A3S5CRL2"/>
<keyword evidence="2" id="KW-1185">Reference proteome</keyword>
<evidence type="ECO:0000313" key="1">
    <source>
        <dbReference type="EMBL" id="VEL30667.1"/>
    </source>
</evidence>
<dbReference type="EMBL" id="CAAALY010114350">
    <property type="protein sequence ID" value="VEL30667.1"/>
    <property type="molecule type" value="Genomic_DNA"/>
</dbReference>
<comment type="caution">
    <text evidence="1">The sequence shown here is derived from an EMBL/GenBank/DDBJ whole genome shotgun (WGS) entry which is preliminary data.</text>
</comment>
<dbReference type="Proteomes" id="UP000784294">
    <property type="component" value="Unassembled WGS sequence"/>
</dbReference>
<evidence type="ECO:0000313" key="2">
    <source>
        <dbReference type="Proteomes" id="UP000784294"/>
    </source>
</evidence>